<dbReference type="NCBIfam" id="NF007139">
    <property type="entry name" value="PRK09585.1-3"/>
    <property type="match status" value="1"/>
</dbReference>
<protein>
    <submittedName>
        <fullName evidence="1">Anhydro-N-acetylmuramic acid kinase</fullName>
        <ecNumber evidence="1">2.7.1.170</ecNumber>
    </submittedName>
</protein>
<gene>
    <name evidence="1" type="ORF">MNBD_GAMMA26-2335</name>
</gene>
<accession>A0A3B1APF8</accession>
<dbReference type="GO" id="GO:0016301">
    <property type="term" value="F:kinase activity"/>
    <property type="evidence" value="ECO:0007669"/>
    <property type="project" value="UniProtKB-KW"/>
</dbReference>
<keyword evidence="1" id="KW-0808">Transferase</keyword>
<dbReference type="PANTHER" id="PTHR30605:SF0">
    <property type="entry name" value="ANHYDRO-N-ACETYLMURAMIC ACID KINASE"/>
    <property type="match status" value="1"/>
</dbReference>
<sequence>MPTTDKEIYLGLISGTSMDSIDTALVSFADNGPELIATHTHPWPDDLRQQLQDLTTPGENEINRLGQTDVRAGVEFASAALALLSTAQISPSAVTAIGSHGQTIRHQPDADSPFTLQIGDPSRIAEVTGITTVAGFRRRDMAAGGEGAPLVPAFHAAIFSSHQEQRCILNIGGIANITLLPPNGSDPVTGFDTGPGNCLLDAWINQHLQQPFDRGGAWAAEGKTRTKLLEAMLADSYFRRPAPKSTGVDYFNLEWLNNHLAEFGEATPCDIQTTLVALTAETIARAIQNQAPSCQRILVCGGGVHNSSLLLELKTRFTNQHIIESTSVAGLDPDWVEAVAFAWLAKQTMEGKAGNLPEVTGAKHPVILGGIYLKG</sequence>
<dbReference type="GO" id="GO:0005524">
    <property type="term" value="F:ATP binding"/>
    <property type="evidence" value="ECO:0007669"/>
    <property type="project" value="InterPro"/>
</dbReference>
<dbReference type="InterPro" id="IPR043129">
    <property type="entry name" value="ATPase_NBD"/>
</dbReference>
<dbReference type="EMBL" id="UOFX01000033">
    <property type="protein sequence ID" value="VAX07839.1"/>
    <property type="molecule type" value="Genomic_DNA"/>
</dbReference>
<dbReference type="GO" id="GO:0009254">
    <property type="term" value="P:peptidoglycan turnover"/>
    <property type="evidence" value="ECO:0007669"/>
    <property type="project" value="InterPro"/>
</dbReference>
<dbReference type="AlphaFoldDB" id="A0A3B1APF8"/>
<dbReference type="Gene3D" id="3.30.420.40">
    <property type="match status" value="2"/>
</dbReference>
<dbReference type="Pfam" id="PF03702">
    <property type="entry name" value="AnmK"/>
    <property type="match status" value="1"/>
</dbReference>
<dbReference type="CDD" id="cd24050">
    <property type="entry name" value="ASKHA_NBD_ANMK"/>
    <property type="match status" value="1"/>
</dbReference>
<dbReference type="EC" id="2.7.1.170" evidence="1"/>
<dbReference type="GO" id="GO:0006040">
    <property type="term" value="P:amino sugar metabolic process"/>
    <property type="evidence" value="ECO:0007669"/>
    <property type="project" value="InterPro"/>
</dbReference>
<organism evidence="1">
    <name type="scientific">hydrothermal vent metagenome</name>
    <dbReference type="NCBI Taxonomy" id="652676"/>
    <lineage>
        <taxon>unclassified sequences</taxon>
        <taxon>metagenomes</taxon>
        <taxon>ecological metagenomes</taxon>
    </lineage>
</organism>
<dbReference type="HAMAP" id="MF_01270">
    <property type="entry name" value="AnhMurNAc_kinase"/>
    <property type="match status" value="1"/>
</dbReference>
<dbReference type="InterPro" id="IPR005338">
    <property type="entry name" value="Anhydro_N_Ac-Mur_kinase"/>
</dbReference>
<dbReference type="SUPFAM" id="SSF53067">
    <property type="entry name" value="Actin-like ATPase domain"/>
    <property type="match status" value="1"/>
</dbReference>
<evidence type="ECO:0000313" key="1">
    <source>
        <dbReference type="EMBL" id="VAX07839.1"/>
    </source>
</evidence>
<name>A0A3B1APF8_9ZZZZ</name>
<proteinExistence type="inferred from homology"/>
<dbReference type="GO" id="GO:0016773">
    <property type="term" value="F:phosphotransferase activity, alcohol group as acceptor"/>
    <property type="evidence" value="ECO:0007669"/>
    <property type="project" value="InterPro"/>
</dbReference>
<dbReference type="PANTHER" id="PTHR30605">
    <property type="entry name" value="ANHYDRO-N-ACETYLMURAMIC ACID KINASE"/>
    <property type="match status" value="1"/>
</dbReference>
<reference evidence="1" key="1">
    <citation type="submission" date="2018-06" db="EMBL/GenBank/DDBJ databases">
        <authorList>
            <person name="Zhirakovskaya E."/>
        </authorList>
    </citation>
    <scope>NUCLEOTIDE SEQUENCE</scope>
</reference>
<dbReference type="NCBIfam" id="NF007148">
    <property type="entry name" value="PRK09585.3-2"/>
    <property type="match status" value="1"/>
</dbReference>
<keyword evidence="1" id="KW-0418">Kinase</keyword>